<evidence type="ECO:0000313" key="7">
    <source>
        <dbReference type="Proteomes" id="UP000002402"/>
    </source>
</evidence>
<comment type="similarity">
    <text evidence="1">Belongs to the sigma-70 factor family. ECF subfamily.</text>
</comment>
<dbReference type="Gene3D" id="1.10.10.10">
    <property type="entry name" value="Winged helix-like DNA-binding domain superfamily/Winged helix DNA-binding domain"/>
    <property type="match status" value="1"/>
</dbReference>
<dbReference type="Proteomes" id="UP000002402">
    <property type="component" value="Chromosome"/>
</dbReference>
<evidence type="ECO:0000256" key="4">
    <source>
        <dbReference type="ARBA" id="ARBA00023163"/>
    </source>
</evidence>
<dbReference type="GO" id="GO:0016987">
    <property type="term" value="F:sigma factor activity"/>
    <property type="evidence" value="ECO:0007669"/>
    <property type="project" value="UniProtKB-KW"/>
</dbReference>
<reference evidence="6 7" key="1">
    <citation type="journal article" date="2006" name="Proc. Natl. Acad. Sci. U.S.A.">
        <title>Evolution of sensory complexity recorded in a myxobacterial genome.</title>
        <authorList>
            <person name="Goldman B.S."/>
            <person name="Nierman W.C."/>
            <person name="Kaiser D."/>
            <person name="Slater S.C."/>
            <person name="Durkin A.S."/>
            <person name="Eisen J.A."/>
            <person name="Ronning C.M."/>
            <person name="Barbazuk W.B."/>
            <person name="Blanchard M."/>
            <person name="Field C."/>
            <person name="Halling C."/>
            <person name="Hinkle G."/>
            <person name="Iartchuk O."/>
            <person name="Kim H.S."/>
            <person name="Mackenzie C."/>
            <person name="Madupu R."/>
            <person name="Miller N."/>
            <person name="Shvartsbeyn A."/>
            <person name="Sullivan S.A."/>
            <person name="Vaudin M."/>
            <person name="Wiegand R."/>
            <person name="Kaplan H.B."/>
        </authorList>
    </citation>
    <scope>NUCLEOTIDE SEQUENCE [LARGE SCALE GENOMIC DNA]</scope>
    <source>
        <strain evidence="7">DK1622</strain>
    </source>
</reference>
<organism evidence="6 7">
    <name type="scientific">Myxococcus xanthus (strain DK1622)</name>
    <dbReference type="NCBI Taxonomy" id="246197"/>
    <lineage>
        <taxon>Bacteria</taxon>
        <taxon>Pseudomonadati</taxon>
        <taxon>Myxococcota</taxon>
        <taxon>Myxococcia</taxon>
        <taxon>Myxococcales</taxon>
        <taxon>Cystobacterineae</taxon>
        <taxon>Myxococcaceae</taxon>
        <taxon>Myxococcus</taxon>
    </lineage>
</organism>
<dbReference type="HOGENOM" id="CLU_047691_3_1_7"/>
<dbReference type="PANTHER" id="PTHR43133">
    <property type="entry name" value="RNA POLYMERASE ECF-TYPE SIGMA FACTO"/>
    <property type="match status" value="1"/>
</dbReference>
<dbReference type="SUPFAM" id="SSF88659">
    <property type="entry name" value="Sigma3 and sigma4 domains of RNA polymerase sigma factors"/>
    <property type="match status" value="1"/>
</dbReference>
<dbReference type="NCBIfam" id="TIGR02937">
    <property type="entry name" value="sigma70-ECF"/>
    <property type="match status" value="1"/>
</dbReference>
<dbReference type="InterPro" id="IPR014284">
    <property type="entry name" value="RNA_pol_sigma-70_dom"/>
</dbReference>
<protein>
    <submittedName>
        <fullName evidence="6">RNA polymerase sigma-70 factor, group 3</fullName>
    </submittedName>
</protein>
<dbReference type="eggNOG" id="COG1595">
    <property type="taxonomic scope" value="Bacteria"/>
</dbReference>
<keyword evidence="7" id="KW-1185">Reference proteome</keyword>
<evidence type="ECO:0000256" key="2">
    <source>
        <dbReference type="ARBA" id="ARBA00023015"/>
    </source>
</evidence>
<feature type="domain" description="RNA polymerase sigma-70 region 2" evidence="5">
    <location>
        <begin position="30"/>
        <end position="96"/>
    </location>
</feature>
<name>Q1DFQ8_MYXXD</name>
<dbReference type="EMBL" id="CP000113">
    <property type="protein sequence ID" value="ABF93029.1"/>
    <property type="molecule type" value="Genomic_DNA"/>
</dbReference>
<proteinExistence type="inferred from homology"/>
<gene>
    <name evidence="6" type="ordered locus">MXAN_0233</name>
</gene>
<keyword evidence="3" id="KW-0731">Sigma factor</keyword>
<evidence type="ECO:0000256" key="3">
    <source>
        <dbReference type="ARBA" id="ARBA00023082"/>
    </source>
</evidence>
<dbReference type="STRING" id="246197.MXAN_0233"/>
<dbReference type="SUPFAM" id="SSF88946">
    <property type="entry name" value="Sigma2 domain of RNA polymerase sigma factors"/>
    <property type="match status" value="1"/>
</dbReference>
<dbReference type="InterPro" id="IPR039425">
    <property type="entry name" value="RNA_pol_sigma-70-like"/>
</dbReference>
<dbReference type="InterPro" id="IPR013325">
    <property type="entry name" value="RNA_pol_sigma_r2"/>
</dbReference>
<dbReference type="InterPro" id="IPR007627">
    <property type="entry name" value="RNA_pol_sigma70_r2"/>
</dbReference>
<dbReference type="KEGG" id="mxa:MXAN_0233"/>
<dbReference type="Gene3D" id="1.10.1740.10">
    <property type="match status" value="1"/>
</dbReference>
<keyword evidence="2" id="KW-0805">Transcription regulation</keyword>
<dbReference type="PANTHER" id="PTHR43133:SF51">
    <property type="entry name" value="RNA POLYMERASE SIGMA FACTOR"/>
    <property type="match status" value="1"/>
</dbReference>
<dbReference type="InterPro" id="IPR013324">
    <property type="entry name" value="RNA_pol_sigma_r3/r4-like"/>
</dbReference>
<dbReference type="AlphaFoldDB" id="Q1DFQ8"/>
<dbReference type="GO" id="GO:0006352">
    <property type="term" value="P:DNA-templated transcription initiation"/>
    <property type="evidence" value="ECO:0007669"/>
    <property type="project" value="InterPro"/>
</dbReference>
<dbReference type="InterPro" id="IPR036388">
    <property type="entry name" value="WH-like_DNA-bd_sf"/>
</dbReference>
<evidence type="ECO:0000256" key="1">
    <source>
        <dbReference type="ARBA" id="ARBA00010641"/>
    </source>
</evidence>
<accession>Q1DFQ8</accession>
<keyword evidence="4" id="KW-0804">Transcription</keyword>
<sequence length="182" mass="20170">MTVLRGRGVSLSAATEGGERAVSIDVEAYYRRYGPQVLRRCRFLLRDEEKAVDAMHDVFVQLLRYQGALKDAAPSSLLHRIATTVCLNRLRGAKRRPEDREDELVLQIASADDTESRTAARGLLDRLFGRVPASSQDIAVLHLVDGMTLEETAREVGLSVSGVRKRLRALTAVLQELELEAA</sequence>
<dbReference type="Pfam" id="PF04542">
    <property type="entry name" value="Sigma70_r2"/>
    <property type="match status" value="1"/>
</dbReference>
<evidence type="ECO:0000313" key="6">
    <source>
        <dbReference type="EMBL" id="ABF93029.1"/>
    </source>
</evidence>
<dbReference type="EnsemblBacteria" id="ABF93029">
    <property type="protein sequence ID" value="ABF93029"/>
    <property type="gene ID" value="MXAN_0233"/>
</dbReference>
<evidence type="ECO:0000259" key="5">
    <source>
        <dbReference type="Pfam" id="PF04542"/>
    </source>
</evidence>